<dbReference type="Gene3D" id="2.60.40.1760">
    <property type="entry name" value="glycosyl hydrolase (family 31)"/>
    <property type="match status" value="1"/>
</dbReference>
<keyword evidence="10 17" id="KW-0326">Glycosidase</keyword>
<evidence type="ECO:0000256" key="16">
    <source>
        <dbReference type="ARBA" id="ARBA00080367"/>
    </source>
</evidence>
<comment type="subcellular location">
    <subcellularLocation>
        <location evidence="1">Endoplasmic reticulum</location>
    </subcellularLocation>
    <subcellularLocation>
        <location evidence="2">Golgi apparatus</location>
    </subcellularLocation>
</comment>
<proteinExistence type="inferred from homology"/>
<dbReference type="GO" id="GO:0005783">
    <property type="term" value="C:endoplasmic reticulum"/>
    <property type="evidence" value="ECO:0007669"/>
    <property type="project" value="UniProtKB-SubCell"/>
</dbReference>
<evidence type="ECO:0000256" key="5">
    <source>
        <dbReference type="ARBA" id="ARBA00022729"/>
    </source>
</evidence>
<dbReference type="SUPFAM" id="SSF51011">
    <property type="entry name" value="Glycosyl hydrolase domain"/>
    <property type="match status" value="1"/>
</dbReference>
<dbReference type="GO" id="GO:0005975">
    <property type="term" value="P:carbohydrate metabolic process"/>
    <property type="evidence" value="ECO:0007669"/>
    <property type="project" value="InterPro"/>
</dbReference>
<feature type="compositionally biased region" description="Basic and acidic residues" evidence="18">
    <location>
        <begin position="260"/>
        <end position="269"/>
    </location>
</feature>
<protein>
    <recommendedName>
        <fullName evidence="15">Neutral alpha-glucosidase AB</fullName>
        <ecNumber evidence="14">3.2.1.207</ecNumber>
    </recommendedName>
    <alternativeName>
        <fullName evidence="16">Alpha-glucosidase 2</fullName>
    </alternativeName>
    <alternativeName>
        <fullName evidence="11">Glucosidase II subunit alpha</fullName>
    </alternativeName>
</protein>
<dbReference type="PANTHER" id="PTHR22762:SF54">
    <property type="entry name" value="BCDNA.GH04962"/>
    <property type="match status" value="1"/>
</dbReference>
<comment type="similarity">
    <text evidence="4 17">Belongs to the glycosyl hydrolase 31 family.</text>
</comment>
<dbReference type="SUPFAM" id="SSF74650">
    <property type="entry name" value="Galactose mutarotase-like"/>
    <property type="match status" value="1"/>
</dbReference>
<feature type="compositionally biased region" description="Acidic residues" evidence="18">
    <location>
        <begin position="245"/>
        <end position="258"/>
    </location>
</feature>
<dbReference type="FunFam" id="2.60.40.1180:FF:000023">
    <property type="entry name" value="neutral alpha-glucosidase AB isoform X2"/>
    <property type="match status" value="1"/>
</dbReference>
<feature type="domain" description="Glycoside hydrolase family 31 TIM barrel" evidence="19">
    <location>
        <begin position="418"/>
        <end position="746"/>
    </location>
</feature>
<feature type="domain" description="DUF5110" evidence="21">
    <location>
        <begin position="860"/>
        <end position="912"/>
    </location>
</feature>
<comment type="catalytic activity">
    <reaction evidence="12">
        <text>N(4)-(alpha-D-Glc-(1-&gt;3)-alpha-D-Man-(1-&gt;2)-alpha-D-Man-(1-&gt;2)-alpha-D-Man-(1-&gt;3)-[alpha-D-Man-(1-&gt;2)-alpha-D-Man-(1-&gt;3)-[alpha-D-Man-(1-&gt;2)-alpha-D-Man-(1-&gt;6)]-alpha-D-Man-(1-&gt;6)]-beta-D-Man-(1-&gt;4)-beta-D-GlcNAc-(1-&gt;4)-beta-D-GlcNAc)-L-asparaginyl-[protein] + H2O = N(4)-(alpha-D-Man-(1-&gt;2)-alpha-D-Man-(1-&gt;2)-alpha-D-Man-(1-&gt;3)-[alpha-D-Man-(1-&gt;2)-alpha-D-Man-(1-&gt;3)-[alpha-D-Man-(1-&gt;2)-alpha-D-Man-(1-&gt;6)]-alpha-D-Man-(1-&gt;6)]-beta-D-Man-(1-&gt;4)-beta-D-GlcNAc-(1-&gt;4)-beta-D-GlcNAc)-L-asparaginyl-[protein] (N-glucan mannose isomer 9A1,2,3B1,2,3) + beta-D-glucose</text>
        <dbReference type="Rhea" id="RHEA:56000"/>
        <dbReference type="Rhea" id="RHEA-COMP:14356"/>
        <dbReference type="Rhea" id="RHEA-COMP:14357"/>
        <dbReference type="ChEBI" id="CHEBI:15377"/>
        <dbReference type="ChEBI" id="CHEBI:15903"/>
        <dbReference type="ChEBI" id="CHEBI:59080"/>
        <dbReference type="ChEBI" id="CHEBI:139493"/>
        <dbReference type="EC" id="3.2.1.207"/>
    </reaction>
</comment>
<dbReference type="Pfam" id="PF21365">
    <property type="entry name" value="Glyco_hydro_31_3rd"/>
    <property type="match status" value="1"/>
</dbReference>
<dbReference type="FunFam" id="3.20.20.80:FF:000039">
    <property type="entry name" value="Glucosidase, alpha neutral C"/>
    <property type="match status" value="1"/>
</dbReference>
<dbReference type="GO" id="GO:0006491">
    <property type="term" value="P:N-glycan processing"/>
    <property type="evidence" value="ECO:0007669"/>
    <property type="project" value="TreeGrafter"/>
</dbReference>
<evidence type="ECO:0000256" key="18">
    <source>
        <dbReference type="SAM" id="MobiDB-lite"/>
    </source>
</evidence>
<evidence type="ECO:0000256" key="4">
    <source>
        <dbReference type="ARBA" id="ARBA00007806"/>
    </source>
</evidence>
<dbReference type="FunFam" id="2.60.40.1760:FF:000002">
    <property type="entry name" value="neutral alpha-glucosidase AB isoform X1"/>
    <property type="match status" value="1"/>
</dbReference>
<dbReference type="AlphaFoldDB" id="A0A914VT92"/>
<comment type="pathway">
    <text evidence="3">Glycan metabolism; N-glycan metabolism.</text>
</comment>
<evidence type="ECO:0000256" key="6">
    <source>
        <dbReference type="ARBA" id="ARBA00022801"/>
    </source>
</evidence>
<evidence type="ECO:0000256" key="17">
    <source>
        <dbReference type="RuleBase" id="RU361185"/>
    </source>
</evidence>
<keyword evidence="7" id="KW-0256">Endoplasmic reticulum</keyword>
<reference evidence="24" key="1">
    <citation type="submission" date="2022-11" db="UniProtKB">
        <authorList>
            <consortium name="WormBaseParasite"/>
        </authorList>
    </citation>
    <scope>IDENTIFICATION</scope>
</reference>
<organism evidence="23 24">
    <name type="scientific">Plectus sambesii</name>
    <dbReference type="NCBI Taxonomy" id="2011161"/>
    <lineage>
        <taxon>Eukaryota</taxon>
        <taxon>Metazoa</taxon>
        <taxon>Ecdysozoa</taxon>
        <taxon>Nematoda</taxon>
        <taxon>Chromadorea</taxon>
        <taxon>Plectida</taxon>
        <taxon>Plectina</taxon>
        <taxon>Plectoidea</taxon>
        <taxon>Plectidae</taxon>
        <taxon>Plectus</taxon>
    </lineage>
</organism>
<evidence type="ECO:0000259" key="19">
    <source>
        <dbReference type="Pfam" id="PF01055"/>
    </source>
</evidence>
<dbReference type="Pfam" id="PF13802">
    <property type="entry name" value="Gal_mutarotas_2"/>
    <property type="match status" value="1"/>
</dbReference>
<feature type="domain" description="Glycosyl hydrolase family 31 C-terminal" evidence="22">
    <location>
        <begin position="754"/>
        <end position="842"/>
    </location>
</feature>
<dbReference type="SUPFAM" id="SSF51445">
    <property type="entry name" value="(Trans)glycosidases"/>
    <property type="match status" value="1"/>
</dbReference>
<evidence type="ECO:0000256" key="3">
    <source>
        <dbReference type="ARBA" id="ARBA00004833"/>
    </source>
</evidence>
<keyword evidence="8" id="KW-0333">Golgi apparatus</keyword>
<evidence type="ECO:0000256" key="12">
    <source>
        <dbReference type="ARBA" id="ARBA00050632"/>
    </source>
</evidence>
<evidence type="ECO:0000259" key="20">
    <source>
        <dbReference type="Pfam" id="PF13802"/>
    </source>
</evidence>
<evidence type="ECO:0000313" key="23">
    <source>
        <dbReference type="Proteomes" id="UP000887566"/>
    </source>
</evidence>
<dbReference type="GO" id="GO:0005794">
    <property type="term" value="C:Golgi apparatus"/>
    <property type="evidence" value="ECO:0007669"/>
    <property type="project" value="UniProtKB-SubCell"/>
</dbReference>
<dbReference type="EC" id="3.2.1.207" evidence="14"/>
<evidence type="ECO:0000256" key="14">
    <source>
        <dbReference type="ARBA" id="ARBA00067008"/>
    </source>
</evidence>
<sequence>RSTFKTCEQATFCKRHRSLEPGESPFTVDAGSVVYNGTALEMVLKRAGSTKLFKVTLVGLGDGRLHLVVDELTPIRPRYQPLDALTGSPKEQKFKSHTPGAASSMLMTAEGNKVVVLYRPFRVDVYSGTQELVLSINSQGLLKYEEYRERKDLGPNQGGSEGGSSWLGAVTRPFRAIASAFRSALSADDESAAADDDFADDDLMHDSVVEQDKLQADSGATGDDDDLNPAPEEAKTADDAKGDDEKDANEEKEEEGMWEENFKSHRDSKPYGPSSVGVDISFIGFQHLYGLPEHADSFSLKSTTSTDPYRLYNLDVFEYELNNPMALYGSIPYVMAQSPTKAVGLLWLNAAETWVDVKSSTADKGMLRSLVDKFKSSNEVPQMETHWISESGLIDIYIMLGPSARDVFRQYTDLTGITPLPPMWSIAYHQCRWNYNDMEDVASVHASFDEHDIPMDVIWLDIEHTDGKRYFTWDPVKFSDPKAMIDGLAQKHRKMVTIIDPHLKKDDGYHVYKDAKDYGYFVKDRDGNDFEGHCWPGASSYLDFLNPVVRDYWAGKFSFDKYAGSTENLFTWNDMNEPSVFSGPEVTMHKDAKHFGGWEHRDVHNIYGFYHHSSTYKGQLARTDGRLRPFVLTRAFFVGSQRTTAVWTGDNTGEWSHLKASVPMLLSLSVAGIPFVGADVGGFFKNPDEELLVRWYQAAAFTPFFRAHAHIDTRRREPWLFSETALQNIRSAIRRRYALLPFWYTLFYEHTKTGLPVMRPLWLEFPQDENCYDEEREFLVGNALLVRPVMDAGATSASLYLPGKEVMWYEWDTNKARPGPGAVYVDTPGDKIPVFQRGGTIIPLRERVRRASALMANDPITLYIATNYHADHANGSLYLDDGATFAYTKGEYLYRAFDFKKESDVLYTVSSRNLDANGKLLTDVTIEKIVVRGARFYPRDVHLYLDDYNPEPLQFTHDRESMTLTIRKPDVRIGADFRIDIHV</sequence>
<dbReference type="InterPro" id="IPR048395">
    <property type="entry name" value="Glyco_hydro_31_C"/>
</dbReference>
<dbReference type="GO" id="GO:0033919">
    <property type="term" value="F:glucan 1,3-alpha-glucosidase activity"/>
    <property type="evidence" value="ECO:0007669"/>
    <property type="project" value="UniProtKB-ARBA"/>
</dbReference>
<dbReference type="CDD" id="cd14752">
    <property type="entry name" value="GH31_N"/>
    <property type="match status" value="1"/>
</dbReference>
<dbReference type="GO" id="GO:0030246">
    <property type="term" value="F:carbohydrate binding"/>
    <property type="evidence" value="ECO:0007669"/>
    <property type="project" value="InterPro"/>
</dbReference>
<dbReference type="InterPro" id="IPR013780">
    <property type="entry name" value="Glyco_hydro_b"/>
</dbReference>
<evidence type="ECO:0000259" key="22">
    <source>
        <dbReference type="Pfam" id="PF21365"/>
    </source>
</evidence>
<dbReference type="Proteomes" id="UP000887566">
    <property type="component" value="Unplaced"/>
</dbReference>
<dbReference type="GO" id="GO:0106407">
    <property type="term" value="F:Glc2Man9GlcNAc2 oligosaccharide glucosidase activity"/>
    <property type="evidence" value="ECO:0007669"/>
    <property type="project" value="UniProtKB-EC"/>
</dbReference>
<name>A0A914VT92_9BILA</name>
<dbReference type="InterPro" id="IPR025887">
    <property type="entry name" value="Glyco_hydro_31_N_dom"/>
</dbReference>
<accession>A0A914VT92</accession>
<dbReference type="Pfam" id="PF01055">
    <property type="entry name" value="Glyco_hydro_31_2nd"/>
    <property type="match status" value="1"/>
</dbReference>
<dbReference type="Pfam" id="PF17137">
    <property type="entry name" value="DUF5110"/>
    <property type="match status" value="1"/>
</dbReference>
<evidence type="ECO:0000256" key="11">
    <source>
        <dbReference type="ARBA" id="ARBA00042895"/>
    </source>
</evidence>
<dbReference type="FunFam" id="3.20.20.80:FF:000046">
    <property type="entry name" value="Glucosidase alpha, neutral C"/>
    <property type="match status" value="1"/>
</dbReference>
<evidence type="ECO:0000313" key="24">
    <source>
        <dbReference type="WBParaSite" id="PSAMB.scaffold2506size31985.g18090.t1"/>
    </source>
</evidence>
<feature type="compositionally biased region" description="Basic and acidic residues" evidence="18">
    <location>
        <begin position="232"/>
        <end position="244"/>
    </location>
</feature>
<evidence type="ECO:0000256" key="13">
    <source>
        <dbReference type="ARBA" id="ARBA00052396"/>
    </source>
</evidence>
<comment type="catalytic activity">
    <reaction evidence="13">
        <text>N(4)-(alpha-D-Glc-(1-&gt;3)-alpha-D-Glc-(1-&gt;3)-alpha-D-Man-(1-&gt;2)-alpha-D-Man-(1-&gt;2)-alpha-D-Man-(1-&gt;3)-[alpha-D-Man-(1-&gt;2)-alpha-D-Man-(1-&gt;3)-[alpha-D-Man-(1-&gt;2)-alpha-D-Man-(1-&gt;6)]-alpha-D-Man-(1-&gt;6)]-beta-D-Man-(1-&gt;4)-beta-D-GlcNAc-(1-&gt;4)-beta-D-GlcNAc)-L-asparaginyl-[protein] + H2O = N(4)-(alpha-D-Glc-(1-&gt;3)-alpha-D-Man-(1-&gt;2)-alpha-D-Man-(1-&gt;2)-alpha-D-Man-(1-&gt;3)-[alpha-D-Man-(1-&gt;2)-alpha-D-Man-(1-&gt;3)-[alpha-D-Man-(1-&gt;2)-alpha-D-Man-(1-&gt;6)]-alpha-D-Man-(1-&gt;6)]-beta-D-Man-(1-&gt;4)-beta-D-GlcNAc-(1-&gt;4)-beta-D-GlcNAc)-L-asparaginyl-[protein] + beta-D-glucose</text>
        <dbReference type="Rhea" id="RHEA:55996"/>
        <dbReference type="Rhea" id="RHEA-COMP:14355"/>
        <dbReference type="Rhea" id="RHEA-COMP:14357"/>
        <dbReference type="ChEBI" id="CHEBI:15377"/>
        <dbReference type="ChEBI" id="CHEBI:15903"/>
        <dbReference type="ChEBI" id="CHEBI:59080"/>
        <dbReference type="ChEBI" id="CHEBI:59082"/>
        <dbReference type="EC" id="3.2.1.207"/>
    </reaction>
</comment>
<feature type="region of interest" description="Disordered" evidence="18">
    <location>
        <begin position="215"/>
        <end position="270"/>
    </location>
</feature>
<evidence type="ECO:0000256" key="10">
    <source>
        <dbReference type="ARBA" id="ARBA00023295"/>
    </source>
</evidence>
<evidence type="ECO:0000256" key="7">
    <source>
        <dbReference type="ARBA" id="ARBA00022824"/>
    </source>
</evidence>
<evidence type="ECO:0000256" key="8">
    <source>
        <dbReference type="ARBA" id="ARBA00023034"/>
    </source>
</evidence>
<dbReference type="InterPro" id="IPR033403">
    <property type="entry name" value="DUF5110"/>
</dbReference>
<evidence type="ECO:0000259" key="21">
    <source>
        <dbReference type="Pfam" id="PF17137"/>
    </source>
</evidence>
<keyword evidence="5" id="KW-0732">Signal</keyword>
<dbReference type="InterPro" id="IPR000322">
    <property type="entry name" value="Glyco_hydro_31_TIM"/>
</dbReference>
<dbReference type="Gene3D" id="2.60.40.1180">
    <property type="entry name" value="Golgi alpha-mannosidase II"/>
    <property type="match status" value="2"/>
</dbReference>
<dbReference type="WBParaSite" id="PSAMB.scaffold2506size31985.g18090.t1">
    <property type="protein sequence ID" value="PSAMB.scaffold2506size31985.g18090.t1"/>
    <property type="gene ID" value="PSAMB.scaffold2506size31985.g18090"/>
</dbReference>
<dbReference type="PANTHER" id="PTHR22762">
    <property type="entry name" value="ALPHA-GLUCOSIDASE"/>
    <property type="match status" value="1"/>
</dbReference>
<dbReference type="InterPro" id="IPR017853">
    <property type="entry name" value="GH"/>
</dbReference>
<evidence type="ECO:0000256" key="2">
    <source>
        <dbReference type="ARBA" id="ARBA00004555"/>
    </source>
</evidence>
<evidence type="ECO:0000256" key="1">
    <source>
        <dbReference type="ARBA" id="ARBA00004240"/>
    </source>
</evidence>
<keyword evidence="23" id="KW-1185">Reference proteome</keyword>
<dbReference type="Gene3D" id="3.20.20.80">
    <property type="entry name" value="Glycosidases"/>
    <property type="match status" value="1"/>
</dbReference>
<dbReference type="CDD" id="cd06603">
    <property type="entry name" value="GH31_GANC_GANAB_alpha"/>
    <property type="match status" value="1"/>
</dbReference>
<dbReference type="InterPro" id="IPR011013">
    <property type="entry name" value="Gal_mutarotase_sf_dom"/>
</dbReference>
<keyword evidence="9" id="KW-0325">Glycoprotein</keyword>
<keyword evidence="6 17" id="KW-0378">Hydrolase</keyword>
<feature type="domain" description="Glycoside hydrolase family 31 N-terminal" evidence="20">
    <location>
        <begin position="86"/>
        <end position="356"/>
    </location>
</feature>
<evidence type="ECO:0000256" key="15">
    <source>
        <dbReference type="ARBA" id="ARBA00069533"/>
    </source>
</evidence>
<evidence type="ECO:0000256" key="9">
    <source>
        <dbReference type="ARBA" id="ARBA00023180"/>
    </source>
</evidence>